<dbReference type="AlphaFoldDB" id="A0A8J3SPV3"/>
<organism evidence="1 2">
    <name type="scientific">Planobispora siamensis</name>
    <dbReference type="NCBI Taxonomy" id="936338"/>
    <lineage>
        <taxon>Bacteria</taxon>
        <taxon>Bacillati</taxon>
        <taxon>Actinomycetota</taxon>
        <taxon>Actinomycetes</taxon>
        <taxon>Streptosporangiales</taxon>
        <taxon>Streptosporangiaceae</taxon>
        <taxon>Planobispora</taxon>
    </lineage>
</organism>
<dbReference type="Proteomes" id="UP000619788">
    <property type="component" value="Unassembled WGS sequence"/>
</dbReference>
<accession>A0A8J3SPV3</accession>
<name>A0A8J3SPV3_9ACTN</name>
<dbReference type="InterPro" id="IPR023296">
    <property type="entry name" value="Glyco_hydro_beta-prop_sf"/>
</dbReference>
<comment type="caution">
    <text evidence="1">The sequence shown here is derived from an EMBL/GenBank/DDBJ whole genome shotgun (WGS) entry which is preliminary data.</text>
</comment>
<dbReference type="Gene3D" id="2.115.10.20">
    <property type="entry name" value="Glycosyl hydrolase domain, family 43"/>
    <property type="match status" value="2"/>
</dbReference>
<reference evidence="1 2" key="1">
    <citation type="submission" date="2021-01" db="EMBL/GenBank/DDBJ databases">
        <title>Whole genome shotgun sequence of Planobispora siamensis NBRC 107568.</title>
        <authorList>
            <person name="Komaki H."/>
            <person name="Tamura T."/>
        </authorList>
    </citation>
    <scope>NUCLEOTIDE SEQUENCE [LARGE SCALE GENOMIC DNA]</scope>
    <source>
        <strain evidence="1 2">NBRC 107568</strain>
    </source>
</reference>
<proteinExistence type="predicted"/>
<keyword evidence="2" id="KW-1185">Reference proteome</keyword>
<evidence type="ECO:0000313" key="1">
    <source>
        <dbReference type="EMBL" id="GIH93508.1"/>
    </source>
</evidence>
<evidence type="ECO:0000313" key="2">
    <source>
        <dbReference type="Proteomes" id="UP000619788"/>
    </source>
</evidence>
<sequence>MDAFRPAPNLVPMSIEQSASRSAALPPAPVHSAVAVAPPAPGEGHWAGAPSAVAHDGRIYLAYRLRRPVGQGRGHTVVVARSADGERFETLLTITREEMDTESLERPALVRTPEGRWRLYLSCATTGTKHWRVEMIEADDPARFDSRSRTTVLPGDPKTGVKDPVIVRRDGVWHLWASCHPLADPDHTDRMVTDYATSADGLEWTWHGTALSGRPGAWDGRGVRISAVRFTDDGVLAFYDGRASAQENYEERTGIAVGADPADLTPQGDAPAAVSPHRGGGLRYLDIVDLPNGDVRLYYEYTRADGAHELRTELRRSA</sequence>
<evidence type="ECO:0008006" key="3">
    <source>
        <dbReference type="Google" id="ProtNLM"/>
    </source>
</evidence>
<protein>
    <recommendedName>
        <fullName evidence="3">Glycosyl hydrolases family 43</fullName>
    </recommendedName>
</protein>
<gene>
    <name evidence="1" type="ORF">Psi01_41380</name>
</gene>
<dbReference type="EMBL" id="BOOJ01000033">
    <property type="protein sequence ID" value="GIH93508.1"/>
    <property type="molecule type" value="Genomic_DNA"/>
</dbReference>
<dbReference type="SUPFAM" id="SSF75005">
    <property type="entry name" value="Arabinanase/levansucrase/invertase"/>
    <property type="match status" value="1"/>
</dbReference>